<evidence type="ECO:0000313" key="5">
    <source>
        <dbReference type="Proteomes" id="UP000295371"/>
    </source>
</evidence>
<dbReference type="Gene3D" id="1.20.1640.10">
    <property type="entry name" value="Multidrug efflux transporter AcrB transmembrane domain"/>
    <property type="match status" value="3"/>
</dbReference>
<keyword evidence="5" id="KW-1185">Reference proteome</keyword>
<feature type="coiled-coil region" evidence="1">
    <location>
        <begin position="521"/>
        <end position="548"/>
    </location>
</feature>
<name>A0A4R7J5D3_9ACTN</name>
<feature type="transmembrane region" description="Helical" evidence="3">
    <location>
        <begin position="1167"/>
        <end position="1188"/>
    </location>
</feature>
<feature type="transmembrane region" description="Helical" evidence="3">
    <location>
        <begin position="1216"/>
        <end position="1241"/>
    </location>
</feature>
<feature type="compositionally biased region" description="Low complexity" evidence="2">
    <location>
        <begin position="867"/>
        <end position="876"/>
    </location>
</feature>
<gene>
    <name evidence="4" type="ORF">CLV29_0141</name>
</gene>
<proteinExistence type="predicted"/>
<dbReference type="Pfam" id="PF00873">
    <property type="entry name" value="ACR_tran"/>
    <property type="match status" value="3"/>
</dbReference>
<protein>
    <submittedName>
        <fullName evidence="4">HAE1 family hydrophobic/amphiphilic exporter-1</fullName>
    </submittedName>
</protein>
<feature type="compositionally biased region" description="Basic and acidic residues" evidence="2">
    <location>
        <begin position="888"/>
        <end position="901"/>
    </location>
</feature>
<dbReference type="GO" id="GO:0042910">
    <property type="term" value="F:xenobiotic transmembrane transporter activity"/>
    <property type="evidence" value="ECO:0007669"/>
    <property type="project" value="TreeGrafter"/>
</dbReference>
<dbReference type="Gene3D" id="3.30.70.1320">
    <property type="entry name" value="Multidrug efflux transporter AcrB pore domain like"/>
    <property type="match status" value="1"/>
</dbReference>
<dbReference type="Gene3D" id="3.30.70.1440">
    <property type="entry name" value="Multidrug efflux transporter AcrB pore domain"/>
    <property type="match status" value="2"/>
</dbReference>
<feature type="transmembrane region" description="Helical" evidence="3">
    <location>
        <begin position="425"/>
        <end position="449"/>
    </location>
</feature>
<organism evidence="4 5">
    <name type="scientific">Naumannella halotolerans</name>
    <dbReference type="NCBI Taxonomy" id="993414"/>
    <lineage>
        <taxon>Bacteria</taxon>
        <taxon>Bacillati</taxon>
        <taxon>Actinomycetota</taxon>
        <taxon>Actinomycetes</taxon>
        <taxon>Propionibacteriales</taxon>
        <taxon>Propionibacteriaceae</taxon>
        <taxon>Naumannella</taxon>
    </lineage>
</organism>
<dbReference type="InterPro" id="IPR027463">
    <property type="entry name" value="AcrB_DN_DC_subdom"/>
</dbReference>
<feature type="transmembrane region" description="Helical" evidence="3">
    <location>
        <begin position="335"/>
        <end position="353"/>
    </location>
</feature>
<sequence length="1313" mass="139682">MRQLTRLSLANRAVIVLLCLTIVGVGLFSAANLRQELQPNINYPAAFISAQYQGASPEVVERDVSEPLETAVRGVSNVTTVTSTSNSGSSMVQVEWEFGVDGTAMRNDLQGAIDQIRSTLPENVDPQVTTVDLNALPVLQYGVSSDMDTDQLAEELDEIVVPALNQISGVGSSQVTGQTVKEVVITLRQDDLDEKKVDPSQIQEVFAAYGAQIPGGQLDDAGRQVNVQIGKTLTSVDEVRDLWLQGTEDPVQLKDVADVEDVATEENSIFRVNGEPALGLQVTKTTDGNTVEVANAVKDALPGLSEQLSAPVEFTIMFDQAPYIEDSIKDLATEGALGLVMAVLVILVFILAVRPTIISALSIPLSLLMALIALYVGGFTLNLFTLAALTISIGRVVDDSIVVIENIERHRDAGEEFGVPMIVKAVGEVAGAIGASTFVTAAVFLPVAVVGGVIGELFRPFALTAAIALIASLIVALTIVPVLAYWFMRPATRPAEPTADELELMGPTKARRRQAQLERFDAKAAKREARAERRIAKAEERQRADTEKIETKLAAKQTALVEKLQAKGSSEAYINASVAKLRSKYPTGNSLADDHDANESRETALQRGYLPILRWTLRHPIVTSIAAVLIFILTIGLTPFLRTDYLGSTGENTLSITQELPAGTDMEETDAKSLPVEEALNANPEVETYSTSITGNTGEVDLLSGGGGANMVTYSVTLNEDADTTAVTNQVREELTAIPDAGEITVNGTGSTTSQELSVQVTGADPEALAEGTRQIEDLMKGLDGLTQVSSDLAEQTQILQVNVDEDAAAGYGMSQGTVGPAIAEAIGGTTLGQMQVNEGEQDVILRSGDPITTKQQLEDLELPVTQKQTADAQQAEQDDITEQQEAEADRQAAETERQADEQEQALIDQQAEMDDQIDEMISQIDEARTAASQASAGTGTGGGGQLPTSPEEAIEAVEEAARAQAEAQAQAQVEAQAQADAQVEALEEQLAQLREQRDELDDQLAEAREQRAESAAATDLQEELTQRSEDLADITGDPIQVKDVAEVEEVSSQAEITRIDSRRSVTVSGLPTGSDLGTITAALTTGLDSVELPDGVTASIGGVAQDQAESFNQLGIAMLVAIAMVYIIMVATFKSLLQPLILLVSIPFAATGAIALLLITQTSLDIAAMIGLLMLIGVVVTNAIVLIDLINKYRAQGASVDDAVIQGARLRLRPILMTAAATICALIPMFLGLTGGGVFISRPLSVVVIGGMISSTLLTLIVVPVLYHLLEAFRERRNRGQTLPRQRPEEDQPTHSLGELFDDGPGTAPAKG</sequence>
<dbReference type="GO" id="GO:0005886">
    <property type="term" value="C:plasma membrane"/>
    <property type="evidence" value="ECO:0007669"/>
    <property type="project" value="TreeGrafter"/>
</dbReference>
<evidence type="ECO:0000313" key="4">
    <source>
        <dbReference type="EMBL" id="TDT32561.1"/>
    </source>
</evidence>
<feature type="region of interest" description="Disordered" evidence="2">
    <location>
        <begin position="927"/>
        <end position="953"/>
    </location>
</feature>
<dbReference type="PRINTS" id="PR00702">
    <property type="entry name" value="ACRIFLAVINRP"/>
</dbReference>
<dbReference type="EMBL" id="SOAW01000001">
    <property type="protein sequence ID" value="TDT32561.1"/>
    <property type="molecule type" value="Genomic_DNA"/>
</dbReference>
<evidence type="ECO:0000256" key="3">
    <source>
        <dbReference type="SAM" id="Phobius"/>
    </source>
</evidence>
<dbReference type="PANTHER" id="PTHR32063:SF0">
    <property type="entry name" value="SWARMING MOTILITY PROTEIN SWRC"/>
    <property type="match status" value="1"/>
</dbReference>
<reference evidence="4 5" key="1">
    <citation type="submission" date="2019-03" db="EMBL/GenBank/DDBJ databases">
        <title>Genomic Encyclopedia of Archaeal and Bacterial Type Strains, Phase II (KMG-II): from individual species to whole genera.</title>
        <authorList>
            <person name="Goeker M."/>
        </authorList>
    </citation>
    <scope>NUCLEOTIDE SEQUENCE [LARGE SCALE GENOMIC DNA]</scope>
    <source>
        <strain evidence="4 5">DSM 24323</strain>
    </source>
</reference>
<comment type="caution">
    <text evidence="4">The sequence shown here is derived from an EMBL/GenBank/DDBJ whole genome shotgun (WGS) entry which is preliminary data.</text>
</comment>
<evidence type="ECO:0000256" key="2">
    <source>
        <dbReference type="SAM" id="MobiDB-lite"/>
    </source>
</evidence>
<keyword evidence="1" id="KW-0175">Coiled coil</keyword>
<dbReference type="PANTHER" id="PTHR32063">
    <property type="match status" value="1"/>
</dbReference>
<feature type="transmembrane region" description="Helical" evidence="3">
    <location>
        <begin position="461"/>
        <end position="487"/>
    </location>
</feature>
<accession>A0A4R7J5D3</accession>
<dbReference type="SUPFAM" id="SSF82866">
    <property type="entry name" value="Multidrug efflux transporter AcrB transmembrane domain"/>
    <property type="match status" value="2"/>
</dbReference>
<dbReference type="SUPFAM" id="SSF82693">
    <property type="entry name" value="Multidrug efflux transporter AcrB pore domain, PN1, PN2, PC1 and PC2 subdomains"/>
    <property type="match status" value="2"/>
</dbReference>
<dbReference type="RefSeq" id="WP_166649083.1">
    <property type="nucleotide sequence ID" value="NZ_CP171129.1"/>
</dbReference>
<keyword evidence="3" id="KW-0472">Membrane</keyword>
<keyword evidence="3" id="KW-0812">Transmembrane</keyword>
<dbReference type="Gene3D" id="3.30.2090.10">
    <property type="entry name" value="Multidrug efflux transporter AcrB TolC docking domain, DN and DC subdomains"/>
    <property type="match status" value="3"/>
</dbReference>
<feature type="transmembrane region" description="Helical" evidence="3">
    <location>
        <begin position="1115"/>
        <end position="1134"/>
    </location>
</feature>
<feature type="region of interest" description="Disordered" evidence="2">
    <location>
        <begin position="1281"/>
        <end position="1313"/>
    </location>
</feature>
<feature type="transmembrane region" description="Helical" evidence="3">
    <location>
        <begin position="1141"/>
        <end position="1161"/>
    </location>
</feature>
<feature type="region of interest" description="Disordered" evidence="2">
    <location>
        <begin position="867"/>
        <end position="903"/>
    </location>
</feature>
<feature type="compositionally biased region" description="Acidic residues" evidence="2">
    <location>
        <begin position="877"/>
        <end position="887"/>
    </location>
</feature>
<evidence type="ECO:0000256" key="1">
    <source>
        <dbReference type="SAM" id="Coils"/>
    </source>
</evidence>
<keyword evidence="3" id="KW-1133">Transmembrane helix</keyword>
<dbReference type="InterPro" id="IPR001036">
    <property type="entry name" value="Acrflvin-R"/>
</dbReference>
<dbReference type="SUPFAM" id="SSF82714">
    <property type="entry name" value="Multidrug efflux transporter AcrB TolC docking domain, DN and DC subdomains"/>
    <property type="match status" value="2"/>
</dbReference>
<feature type="transmembrane region" description="Helical" evidence="3">
    <location>
        <begin position="621"/>
        <end position="641"/>
    </location>
</feature>
<feature type="region of interest" description="Disordered" evidence="2">
    <location>
        <begin position="997"/>
        <end position="1036"/>
    </location>
</feature>
<feature type="transmembrane region" description="Helical" evidence="3">
    <location>
        <begin position="1247"/>
        <end position="1271"/>
    </location>
</feature>
<dbReference type="Gene3D" id="3.30.70.1430">
    <property type="entry name" value="Multidrug efflux transporter AcrB pore domain"/>
    <property type="match status" value="3"/>
</dbReference>
<dbReference type="Proteomes" id="UP000295371">
    <property type="component" value="Unassembled WGS sequence"/>
</dbReference>